<keyword evidence="8" id="KW-0732">Signal</keyword>
<evidence type="ECO:0000256" key="3">
    <source>
        <dbReference type="ARBA" id="ARBA00022692"/>
    </source>
</evidence>
<dbReference type="EMBL" id="LN835307">
    <property type="protein sequence ID" value="CRH01403.1"/>
    <property type="molecule type" value="Genomic_DNA"/>
</dbReference>
<feature type="transmembrane region" description="Helical" evidence="7">
    <location>
        <begin position="155"/>
        <end position="175"/>
    </location>
</feature>
<evidence type="ECO:0000313" key="9">
    <source>
        <dbReference type="EMBL" id="CRH01403.1"/>
    </source>
</evidence>
<feature type="signal peptide" evidence="8">
    <location>
        <begin position="1"/>
        <end position="20"/>
    </location>
</feature>
<dbReference type="GeneID" id="39737531"/>
<dbReference type="RefSeq" id="XP_028534403.1">
    <property type="nucleotide sequence ID" value="XM_028678077.1"/>
</dbReference>
<dbReference type="Proteomes" id="UP000220158">
    <property type="component" value="Chromosome 12"/>
</dbReference>
<dbReference type="InterPro" id="IPR007599">
    <property type="entry name" value="DER1"/>
</dbReference>
<dbReference type="KEGG" id="prel:PRELSG_1228700"/>
<dbReference type="InterPro" id="IPR035952">
    <property type="entry name" value="Rhomboid-like_sf"/>
</dbReference>
<dbReference type="VEuPathDB" id="PlasmoDB:PRELSG_1228700"/>
<feature type="transmembrane region" description="Helical" evidence="7">
    <location>
        <begin position="196"/>
        <end position="218"/>
    </location>
</feature>
<evidence type="ECO:0000313" key="10">
    <source>
        <dbReference type="Proteomes" id="UP000220158"/>
    </source>
</evidence>
<evidence type="ECO:0000256" key="2">
    <source>
        <dbReference type="ARBA" id="ARBA00008917"/>
    </source>
</evidence>
<dbReference type="Pfam" id="PF04511">
    <property type="entry name" value="DER1"/>
    <property type="match status" value="1"/>
</dbReference>
<keyword evidence="4 7" id="KW-0256">Endoplasmic reticulum</keyword>
<keyword evidence="6 7" id="KW-0472">Membrane</keyword>
<dbReference type="Gene3D" id="1.20.1540.10">
    <property type="entry name" value="Rhomboid-like"/>
    <property type="match status" value="1"/>
</dbReference>
<keyword evidence="10" id="KW-1185">Reference proteome</keyword>
<gene>
    <name evidence="9" type="ORF">PRELSG_1228700</name>
</gene>
<organism evidence="9 10">
    <name type="scientific">Plasmodium relictum</name>
    <dbReference type="NCBI Taxonomy" id="85471"/>
    <lineage>
        <taxon>Eukaryota</taxon>
        <taxon>Sar</taxon>
        <taxon>Alveolata</taxon>
        <taxon>Apicomplexa</taxon>
        <taxon>Aconoidasida</taxon>
        <taxon>Haemosporida</taxon>
        <taxon>Plasmodiidae</taxon>
        <taxon>Plasmodium</taxon>
        <taxon>Plasmodium (Haemamoeba)</taxon>
    </lineage>
</organism>
<keyword evidence="3 7" id="KW-0812">Transmembrane</keyword>
<dbReference type="GO" id="GO:0005789">
    <property type="term" value="C:endoplasmic reticulum membrane"/>
    <property type="evidence" value="ECO:0007669"/>
    <property type="project" value="UniProtKB-SubCell"/>
</dbReference>
<comment type="subcellular location">
    <subcellularLocation>
        <location evidence="1 7">Endoplasmic reticulum membrane</location>
        <topology evidence="1 7">Multi-pass membrane protein</topology>
    </subcellularLocation>
</comment>
<sequence length="356" mass="42292">MNIIFYTIFFFLYITNFKKTDVGCAKIYDFKKIKNIHSFNLLHEEFKKKKTSNFNHVFYQKRNFLHIRIPKKIKELNLYSNDIQNAKISKFIENKKKNKLYYLNIHNNNNKFVIKKKKKNNNRVLELFFEKKKLLKRYMHNLKSSLLYKYKNTKIITRTFLASSLIITALNILGLKPEDIALHSKRIIRSFEFYRIITSALFYGDISLYVLTNIYMLYTQSQDLEKFLGSSETLSFYLSQIIVLSFICSYLKKPFYSTAILKSLLFLNCMFNPYQKSQLIFGIYIYNIYLPYLSILIDILHAQSLKASLSGVLGVTSGSIYYFLNIYLHEKFNIKIFKIPNSLKNYLDSLNSEELL</sequence>
<keyword evidence="5 7" id="KW-1133">Transmembrane helix</keyword>
<evidence type="ECO:0000256" key="8">
    <source>
        <dbReference type="SAM" id="SignalP"/>
    </source>
</evidence>
<name>A0A1J1H917_PLARL</name>
<protein>
    <recommendedName>
        <fullName evidence="7">Derlin</fullName>
    </recommendedName>
</protein>
<evidence type="ECO:0000256" key="5">
    <source>
        <dbReference type="ARBA" id="ARBA00022989"/>
    </source>
</evidence>
<accession>A0A1J1H917</accession>
<feature type="transmembrane region" description="Helical" evidence="7">
    <location>
        <begin position="279"/>
        <end position="301"/>
    </location>
</feature>
<feature type="transmembrane region" description="Helical" evidence="7">
    <location>
        <begin position="307"/>
        <end position="328"/>
    </location>
</feature>
<comment type="function">
    <text evidence="7">May be involved in the degradation of misfolded endoplasmic reticulum (ER) luminal proteins.</text>
</comment>
<reference evidence="9 10" key="1">
    <citation type="submission" date="2015-04" db="EMBL/GenBank/DDBJ databases">
        <authorList>
            <consortium name="Pathogen Informatics"/>
        </authorList>
    </citation>
    <scope>NUCLEOTIDE SEQUENCE [LARGE SCALE GENOMIC DNA]</scope>
    <source>
        <strain evidence="9 10">SGS1</strain>
    </source>
</reference>
<dbReference type="GO" id="GO:0006950">
    <property type="term" value="P:response to stress"/>
    <property type="evidence" value="ECO:0007669"/>
    <property type="project" value="UniProtKB-ARBA"/>
</dbReference>
<dbReference type="PANTHER" id="PTHR11009">
    <property type="entry name" value="DER1-LIKE PROTEIN, DERLIN"/>
    <property type="match status" value="1"/>
</dbReference>
<evidence type="ECO:0000256" key="6">
    <source>
        <dbReference type="ARBA" id="ARBA00023136"/>
    </source>
</evidence>
<feature type="chain" id="PRO_5013289355" description="Derlin" evidence="8">
    <location>
        <begin position="21"/>
        <end position="356"/>
    </location>
</feature>
<evidence type="ECO:0000256" key="1">
    <source>
        <dbReference type="ARBA" id="ARBA00004477"/>
    </source>
</evidence>
<dbReference type="AlphaFoldDB" id="A0A1J1H917"/>
<feature type="transmembrane region" description="Helical" evidence="7">
    <location>
        <begin position="234"/>
        <end position="251"/>
    </location>
</feature>
<evidence type="ECO:0000256" key="7">
    <source>
        <dbReference type="RuleBase" id="RU363059"/>
    </source>
</evidence>
<dbReference type="SUPFAM" id="SSF144091">
    <property type="entry name" value="Rhomboid-like"/>
    <property type="match status" value="1"/>
</dbReference>
<evidence type="ECO:0000256" key="4">
    <source>
        <dbReference type="ARBA" id="ARBA00022824"/>
    </source>
</evidence>
<dbReference type="OrthoDB" id="19102at2759"/>
<comment type="similarity">
    <text evidence="2 7">Belongs to the derlin family.</text>
</comment>
<proteinExistence type="inferred from homology"/>